<evidence type="ECO:0000313" key="8">
    <source>
        <dbReference type="Proteomes" id="UP001600165"/>
    </source>
</evidence>
<dbReference type="InterPro" id="IPR036390">
    <property type="entry name" value="WH_DNA-bd_sf"/>
</dbReference>
<dbReference type="SUPFAM" id="SSF55781">
    <property type="entry name" value="GAF domain-like"/>
    <property type="match status" value="1"/>
</dbReference>
<reference evidence="7 8" key="1">
    <citation type="submission" date="2024-10" db="EMBL/GenBank/DDBJ databases">
        <authorList>
            <person name="Ratan Roy A."/>
            <person name="Morales Sandoval P.H."/>
            <person name="De Los Santos Villalobos S."/>
            <person name="Chakraborty S."/>
            <person name="Mukherjee J."/>
        </authorList>
    </citation>
    <scope>NUCLEOTIDE SEQUENCE [LARGE SCALE GENOMIC DNA]</scope>
    <source>
        <strain evidence="7 8">S1</strain>
    </source>
</reference>
<name>A0ABW6I9I8_9CYAN</name>
<evidence type="ECO:0000256" key="4">
    <source>
        <dbReference type="ARBA" id="ARBA00023163"/>
    </source>
</evidence>
<evidence type="ECO:0000256" key="2">
    <source>
        <dbReference type="ARBA" id="ARBA00023015"/>
    </source>
</evidence>
<dbReference type="Pfam" id="PF01628">
    <property type="entry name" value="HrcA"/>
    <property type="match status" value="1"/>
</dbReference>
<keyword evidence="4 5" id="KW-0804">Transcription</keyword>
<comment type="similarity">
    <text evidence="5">Belongs to the HrcA family.</text>
</comment>
<feature type="domain" description="Heat-inducible transcription repressor HrcA C-terminal" evidence="6">
    <location>
        <begin position="110"/>
        <end position="344"/>
    </location>
</feature>
<dbReference type="RefSeq" id="WP_377960444.1">
    <property type="nucleotide sequence ID" value="NZ_JBHZOL010000004.1"/>
</dbReference>
<gene>
    <name evidence="5 7" type="primary">hrcA</name>
    <name evidence="7" type="ORF">ACFVKH_00880</name>
</gene>
<dbReference type="InterPro" id="IPR029016">
    <property type="entry name" value="GAF-like_dom_sf"/>
</dbReference>
<keyword evidence="8" id="KW-1185">Reference proteome</keyword>
<dbReference type="PANTHER" id="PTHR34824">
    <property type="entry name" value="HEAT-INDUCIBLE TRANSCRIPTION REPRESSOR HRCA"/>
    <property type="match status" value="1"/>
</dbReference>
<accession>A0ABW6I9I8</accession>
<dbReference type="InterPro" id="IPR021153">
    <property type="entry name" value="HrcA_C"/>
</dbReference>
<evidence type="ECO:0000256" key="1">
    <source>
        <dbReference type="ARBA" id="ARBA00022491"/>
    </source>
</evidence>
<keyword evidence="2 5" id="KW-0805">Transcription regulation</keyword>
<dbReference type="InterPro" id="IPR023120">
    <property type="entry name" value="WHTH_transcript_rep_HrcA_IDD"/>
</dbReference>
<evidence type="ECO:0000256" key="5">
    <source>
        <dbReference type="HAMAP-Rule" id="MF_00081"/>
    </source>
</evidence>
<comment type="function">
    <text evidence="5">Negative regulator of class I heat shock genes (grpE-dnaK-dnaJ and groELS operons). Prevents heat-shock induction of these operons.</text>
</comment>
<evidence type="ECO:0000256" key="3">
    <source>
        <dbReference type="ARBA" id="ARBA00023016"/>
    </source>
</evidence>
<comment type="caution">
    <text evidence="7">The sequence shown here is derived from an EMBL/GenBank/DDBJ whole genome shotgun (WGS) entry which is preliminary data.</text>
</comment>
<dbReference type="PIRSF" id="PIRSF005485">
    <property type="entry name" value="HrcA"/>
    <property type="match status" value="1"/>
</dbReference>
<dbReference type="Gene3D" id="3.30.390.60">
    <property type="entry name" value="Heat-inducible transcription repressor hrca homolog, domain 3"/>
    <property type="match status" value="1"/>
</dbReference>
<sequence length="362" mass="40594">MQVKLKLNARQQHVLWATVRRYVETAEPVGSKSLVKDYDLKVSPATIRNAMGFLEKSGLLYQPHTSAGRIPSDSGYRIYVDELIQPADKIGRKVDRLLHTQLDWEGWSFEALLRGAAQILSTLSGYVTLITLPNANQAVLRHLQLVQVSPAQGLLIVMLDCYGPQSILIQLPDLLGEAATQPERLERELQILSNFLNTHLKGRTLNEVTLLDWSELDQEFQRYAETLRQAVSSLSRRSQAPASTQMMVSGLAEVLRQPEFSESHQVQAIVQLLEEEQKQIWPLIFETEDWQSTDHRVRIWIGSENPIEPMKSCALVAAMYHRDSLPVGSVGILGPTRMMYENAIAVVEAAADYLSAAISQPA</sequence>
<dbReference type="Gene3D" id="3.30.450.40">
    <property type="match status" value="1"/>
</dbReference>
<dbReference type="InterPro" id="IPR002571">
    <property type="entry name" value="HrcA"/>
</dbReference>
<evidence type="ECO:0000259" key="6">
    <source>
        <dbReference type="Pfam" id="PF01628"/>
    </source>
</evidence>
<keyword evidence="3 5" id="KW-0346">Stress response</keyword>
<dbReference type="Proteomes" id="UP001600165">
    <property type="component" value="Unassembled WGS sequence"/>
</dbReference>
<dbReference type="SUPFAM" id="SSF46785">
    <property type="entry name" value="Winged helix' DNA-binding domain"/>
    <property type="match status" value="1"/>
</dbReference>
<dbReference type="HAMAP" id="MF_00081">
    <property type="entry name" value="HrcA"/>
    <property type="match status" value="1"/>
</dbReference>
<evidence type="ECO:0000313" key="7">
    <source>
        <dbReference type="EMBL" id="MFE4104809.1"/>
    </source>
</evidence>
<dbReference type="EMBL" id="JBHZOL010000004">
    <property type="protein sequence ID" value="MFE4104809.1"/>
    <property type="molecule type" value="Genomic_DNA"/>
</dbReference>
<organism evidence="7 8">
    <name type="scientific">Almyronema epifaneia S1</name>
    <dbReference type="NCBI Taxonomy" id="2991925"/>
    <lineage>
        <taxon>Bacteria</taxon>
        <taxon>Bacillati</taxon>
        <taxon>Cyanobacteriota</taxon>
        <taxon>Cyanophyceae</taxon>
        <taxon>Nodosilineales</taxon>
        <taxon>Nodosilineaceae</taxon>
        <taxon>Almyronema</taxon>
        <taxon>Almyronema epifaneia</taxon>
    </lineage>
</organism>
<dbReference type="Gene3D" id="1.10.10.10">
    <property type="entry name" value="Winged helix-like DNA-binding domain superfamily/Winged helix DNA-binding domain"/>
    <property type="match status" value="1"/>
</dbReference>
<dbReference type="PANTHER" id="PTHR34824:SF1">
    <property type="entry name" value="HEAT-INDUCIBLE TRANSCRIPTION REPRESSOR HRCA"/>
    <property type="match status" value="1"/>
</dbReference>
<protein>
    <recommendedName>
        <fullName evidence="5">Heat-inducible transcription repressor HrcA</fullName>
    </recommendedName>
</protein>
<keyword evidence="1 5" id="KW-0678">Repressor</keyword>
<dbReference type="NCBIfam" id="TIGR00331">
    <property type="entry name" value="hrcA"/>
    <property type="match status" value="1"/>
</dbReference>
<dbReference type="InterPro" id="IPR036388">
    <property type="entry name" value="WH-like_DNA-bd_sf"/>
</dbReference>
<proteinExistence type="inferred from homology"/>